<reference evidence="1" key="1">
    <citation type="submission" date="2022-06" db="EMBL/GenBank/DDBJ databases">
        <title>Lutimaribacter sp. EGI FJ00013, a novel bacterium isolated from a salt lake sediment enrichment.</title>
        <authorList>
            <person name="Gao L."/>
            <person name="Fang B.-Z."/>
            <person name="Li W.-J."/>
        </authorList>
    </citation>
    <scope>NUCLEOTIDE SEQUENCE</scope>
    <source>
        <strain evidence="1">EGI FJ00013</strain>
    </source>
</reference>
<sequence>MKKDQFRNAVLLALSIGFSAPAASVWAEEFIKLGHAKGVTIDLPLKQFPGDHFTPVQLRNFYSNRITTAGDLIKADPKIVGRILGLDPRQAKMTQRHLRDSLKK</sequence>
<accession>A0ACC5ZVA6</accession>
<proteinExistence type="predicted"/>
<keyword evidence="2" id="KW-1185">Reference proteome</keyword>
<comment type="caution">
    <text evidence="1">The sequence shown here is derived from an EMBL/GenBank/DDBJ whole genome shotgun (WGS) entry which is preliminary data.</text>
</comment>
<evidence type="ECO:0000313" key="1">
    <source>
        <dbReference type="EMBL" id="MCM2562211.1"/>
    </source>
</evidence>
<dbReference type="Proteomes" id="UP001203036">
    <property type="component" value="Unassembled WGS sequence"/>
</dbReference>
<name>A0ACC5ZVA6_9RHOB</name>
<gene>
    <name evidence="1" type="ORF">M8744_08630</name>
</gene>
<evidence type="ECO:0000313" key="2">
    <source>
        <dbReference type="Proteomes" id="UP001203036"/>
    </source>
</evidence>
<dbReference type="EMBL" id="JAMQGO010000004">
    <property type="protein sequence ID" value="MCM2562211.1"/>
    <property type="molecule type" value="Genomic_DNA"/>
</dbReference>
<protein>
    <submittedName>
        <fullName evidence="1">Uncharacterized protein</fullName>
    </submittedName>
</protein>
<organism evidence="1 2">
    <name type="scientific">Lutimaribacter degradans</name>
    <dbReference type="NCBI Taxonomy" id="2945989"/>
    <lineage>
        <taxon>Bacteria</taxon>
        <taxon>Pseudomonadati</taxon>
        <taxon>Pseudomonadota</taxon>
        <taxon>Alphaproteobacteria</taxon>
        <taxon>Rhodobacterales</taxon>
        <taxon>Roseobacteraceae</taxon>
        <taxon>Lutimaribacter</taxon>
    </lineage>
</organism>